<dbReference type="PANTHER" id="PTHR12196">
    <property type="entry name" value="DOMAIN OF UNKNOWN FUNCTION 71 DUF71 -CONTAINING PROTEIN"/>
    <property type="match status" value="1"/>
</dbReference>
<protein>
    <submittedName>
        <fullName evidence="1">Uncharacterized protein</fullName>
    </submittedName>
</protein>
<dbReference type="Gene3D" id="3.30.1330.40">
    <property type="entry name" value="RutC-like"/>
    <property type="match status" value="1"/>
</dbReference>
<sequence>KEVENVIHSDNDFATVAFLRVKDAYLEPKAEMTALALSIPPLLEEGSLEVQEKVLQIQNHTSTSSPQVIDPPPESELRTLERKIGQWTAVSNVQVKVSEERLASQGITLAHSVNINLFLSSMDYFPRVNVIYSSFFGTSPPARACVAVDLPAGVRVRLDCVAIEEWSGTAGQEIRRQSLHVQSQSYWAPANIGPYSQAIV</sequence>
<dbReference type="InterPro" id="IPR006175">
    <property type="entry name" value="YjgF/YER057c/UK114"/>
</dbReference>
<dbReference type="Proteomes" id="UP001465976">
    <property type="component" value="Unassembled WGS sequence"/>
</dbReference>
<dbReference type="InterPro" id="IPR035959">
    <property type="entry name" value="RutC-like_sf"/>
</dbReference>
<feature type="non-terminal residue" evidence="1">
    <location>
        <position position="1"/>
    </location>
</feature>
<accession>A0ABR3EIK8</accession>
<evidence type="ECO:0000313" key="2">
    <source>
        <dbReference type="Proteomes" id="UP001465976"/>
    </source>
</evidence>
<comment type="caution">
    <text evidence="1">The sequence shown here is derived from an EMBL/GenBank/DDBJ whole genome shotgun (WGS) entry which is preliminary data.</text>
</comment>
<evidence type="ECO:0000313" key="1">
    <source>
        <dbReference type="EMBL" id="KAL0562707.1"/>
    </source>
</evidence>
<dbReference type="PANTHER" id="PTHR12196:SF2">
    <property type="entry name" value="DIPHTHINE--AMMONIA LIGASE"/>
    <property type="match status" value="1"/>
</dbReference>
<dbReference type="Pfam" id="PF01042">
    <property type="entry name" value="Ribonuc_L-PSP"/>
    <property type="match status" value="1"/>
</dbReference>
<reference evidence="1 2" key="1">
    <citation type="submission" date="2024-02" db="EMBL/GenBank/DDBJ databases">
        <title>A draft genome for the cacao thread blight pathogen Marasmius crinis-equi.</title>
        <authorList>
            <person name="Cohen S.P."/>
            <person name="Baruah I.K."/>
            <person name="Amoako-Attah I."/>
            <person name="Bukari Y."/>
            <person name="Meinhardt L.W."/>
            <person name="Bailey B.A."/>
        </authorList>
    </citation>
    <scope>NUCLEOTIDE SEQUENCE [LARGE SCALE GENOMIC DNA]</scope>
    <source>
        <strain evidence="1 2">GH-76</strain>
    </source>
</reference>
<dbReference type="EMBL" id="JBAHYK010004718">
    <property type="protein sequence ID" value="KAL0562707.1"/>
    <property type="molecule type" value="Genomic_DNA"/>
</dbReference>
<proteinExistence type="predicted"/>
<gene>
    <name evidence="1" type="ORF">V5O48_019374</name>
</gene>
<feature type="non-terminal residue" evidence="1">
    <location>
        <position position="200"/>
    </location>
</feature>
<keyword evidence="2" id="KW-1185">Reference proteome</keyword>
<organism evidence="1 2">
    <name type="scientific">Marasmius crinis-equi</name>
    <dbReference type="NCBI Taxonomy" id="585013"/>
    <lineage>
        <taxon>Eukaryota</taxon>
        <taxon>Fungi</taxon>
        <taxon>Dikarya</taxon>
        <taxon>Basidiomycota</taxon>
        <taxon>Agaricomycotina</taxon>
        <taxon>Agaricomycetes</taxon>
        <taxon>Agaricomycetidae</taxon>
        <taxon>Agaricales</taxon>
        <taxon>Marasmiineae</taxon>
        <taxon>Marasmiaceae</taxon>
        <taxon>Marasmius</taxon>
    </lineage>
</organism>
<dbReference type="InterPro" id="IPR030662">
    <property type="entry name" value="DPH6/MJ0570"/>
</dbReference>
<name>A0ABR3EIK8_9AGAR</name>
<dbReference type="SUPFAM" id="SSF55298">
    <property type="entry name" value="YjgF-like"/>
    <property type="match status" value="1"/>
</dbReference>